<proteinExistence type="predicted"/>
<dbReference type="GO" id="GO:0009244">
    <property type="term" value="P:lipopolysaccharide core region biosynthetic process"/>
    <property type="evidence" value="ECO:0007669"/>
    <property type="project" value="TreeGrafter"/>
</dbReference>
<dbReference type="RefSeq" id="WP_086844544.1">
    <property type="nucleotide sequence ID" value="NZ_CAACYE020000001.1"/>
</dbReference>
<dbReference type="Pfam" id="PF01075">
    <property type="entry name" value="Glyco_transf_9"/>
    <property type="match status" value="1"/>
</dbReference>
<dbReference type="Gene3D" id="3.40.50.2000">
    <property type="entry name" value="Glycogen Phosphorylase B"/>
    <property type="match status" value="2"/>
</dbReference>
<evidence type="ECO:0000256" key="1">
    <source>
        <dbReference type="ARBA" id="ARBA00022676"/>
    </source>
</evidence>
<sequence>MGVTLALRALGLGDLLTALPALRALRAARPDDRLVLAAPGWLRPIVDLACCVDELHETPGLGRLHWTGPPPDLAVNLHGRGPQSIADLLATGATRLITHAHPDFPIPGPSWSPTAHEVRRWCDLLAGAGIPADPARLDLAPPPEGTPHAGAVVVHPGGSSAARRWPADRFAEVAAYLRGRADRVLVTGDAAERPLAESVAARAGLGPDAVLAGELDLRELAATVAGAALVVCSDTGVGHLATAFGTPSVVLFGPNPPAWWGPPPQRRRHVALWAGHIGDPHGDTVDPGLLALGTDEVIAAVRAQLTRWPPRARQDSPAPS</sequence>
<dbReference type="EC" id="2.-.-.-" evidence="3"/>
<dbReference type="GO" id="GO:0008713">
    <property type="term" value="F:ADP-heptose-lipopolysaccharide heptosyltransferase activity"/>
    <property type="evidence" value="ECO:0007669"/>
    <property type="project" value="TreeGrafter"/>
</dbReference>
<dbReference type="InterPro" id="IPR002201">
    <property type="entry name" value="Glyco_trans_9"/>
</dbReference>
<dbReference type="CDD" id="cd03789">
    <property type="entry name" value="GT9_LPS_heptosyltransferase"/>
    <property type="match status" value="1"/>
</dbReference>
<dbReference type="AlphaFoldDB" id="A0A449GCR1"/>
<evidence type="ECO:0000256" key="2">
    <source>
        <dbReference type="ARBA" id="ARBA00022679"/>
    </source>
</evidence>
<organism evidence="3">
    <name type="scientific">Nocardia farcinica</name>
    <dbReference type="NCBI Taxonomy" id="37329"/>
    <lineage>
        <taxon>Bacteria</taxon>
        <taxon>Bacillati</taxon>
        <taxon>Actinomycetota</taxon>
        <taxon>Actinomycetes</taxon>
        <taxon>Mycobacteriales</taxon>
        <taxon>Nocardiaceae</taxon>
        <taxon>Nocardia</taxon>
    </lineage>
</organism>
<dbReference type="EMBL" id="CAACYE010000005">
    <property type="protein sequence ID" value="VFA83340.1"/>
    <property type="molecule type" value="Genomic_DNA"/>
</dbReference>
<evidence type="ECO:0000313" key="3">
    <source>
        <dbReference type="EMBL" id="VFA83340.1"/>
    </source>
</evidence>
<dbReference type="PANTHER" id="PTHR30160:SF1">
    <property type="entry name" value="LIPOPOLYSACCHARIDE 1,2-N-ACETYLGLUCOSAMINETRANSFERASE-RELATED"/>
    <property type="match status" value="1"/>
</dbReference>
<keyword evidence="2 3" id="KW-0808">Transferase</keyword>
<dbReference type="InterPro" id="IPR051199">
    <property type="entry name" value="LPS_LOS_Heptosyltrfase"/>
</dbReference>
<dbReference type="GO" id="GO:0005829">
    <property type="term" value="C:cytosol"/>
    <property type="evidence" value="ECO:0007669"/>
    <property type="project" value="TreeGrafter"/>
</dbReference>
<dbReference type="SUPFAM" id="SSF53756">
    <property type="entry name" value="UDP-Glycosyltransferase/glycogen phosphorylase"/>
    <property type="match status" value="1"/>
</dbReference>
<reference evidence="3" key="1">
    <citation type="submission" date="2019-02" db="EMBL/GenBank/DDBJ databases">
        <authorList>
            <consortium name="Pathogen Informatics"/>
        </authorList>
    </citation>
    <scope>NUCLEOTIDE SEQUENCE</scope>
    <source>
        <strain evidence="3">3012STDY6733949</strain>
    </source>
</reference>
<protein>
    <submittedName>
        <fullName evidence="3">ADP-heptose--LPS heptosyltransferase 2</fullName>
        <ecNumber evidence="3">2.-.-.-</ecNumber>
    </submittedName>
</protein>
<gene>
    <name evidence="3" type="primary">rfaF_1</name>
    <name evidence="3" type="ORF">NCTC1935_01162</name>
</gene>
<dbReference type="PANTHER" id="PTHR30160">
    <property type="entry name" value="TETRAACYLDISACCHARIDE 4'-KINASE-RELATED"/>
    <property type="match status" value="1"/>
</dbReference>
<accession>A0A449GCR1</accession>
<name>A0A449GCR1_NOCFR</name>
<keyword evidence="1" id="KW-0328">Glycosyltransferase</keyword>